<evidence type="ECO:0000313" key="3">
    <source>
        <dbReference type="EMBL" id="CAF1420928.1"/>
    </source>
</evidence>
<dbReference type="AlphaFoldDB" id="A0A815M820"/>
<evidence type="ECO:0000313" key="4">
    <source>
        <dbReference type="EMBL" id="CAF3778140.1"/>
    </source>
</evidence>
<dbReference type="PROSITE" id="PS50940">
    <property type="entry name" value="CHIT_BIND_II"/>
    <property type="match status" value="1"/>
</dbReference>
<evidence type="ECO:0000313" key="6">
    <source>
        <dbReference type="Proteomes" id="UP000663829"/>
    </source>
</evidence>
<dbReference type="EMBL" id="CAJNOQ010018177">
    <property type="protein sequence ID" value="CAF1420928.1"/>
    <property type="molecule type" value="Genomic_DNA"/>
</dbReference>
<dbReference type="EMBL" id="CAJOBC010083606">
    <property type="protein sequence ID" value="CAF4304176.1"/>
    <property type="molecule type" value="Genomic_DNA"/>
</dbReference>
<dbReference type="SMART" id="SM00494">
    <property type="entry name" value="ChtBD2"/>
    <property type="match status" value="1"/>
</dbReference>
<evidence type="ECO:0000313" key="5">
    <source>
        <dbReference type="EMBL" id="CAF4304176.1"/>
    </source>
</evidence>
<dbReference type="EMBL" id="CAJOBA010006628">
    <property type="protein sequence ID" value="CAF3778140.1"/>
    <property type="molecule type" value="Genomic_DNA"/>
</dbReference>
<accession>A0A815M820</accession>
<dbReference type="GO" id="GO:0005576">
    <property type="term" value="C:extracellular region"/>
    <property type="evidence" value="ECO:0007669"/>
    <property type="project" value="InterPro"/>
</dbReference>
<dbReference type="Proteomes" id="UP000681722">
    <property type="component" value="Unassembled WGS sequence"/>
</dbReference>
<comment type="caution">
    <text evidence="3">The sequence shown here is derived from an EMBL/GenBank/DDBJ whole genome shotgun (WGS) entry which is preliminary data.</text>
</comment>
<dbReference type="Pfam" id="PF01607">
    <property type="entry name" value="CBM_14"/>
    <property type="match status" value="1"/>
</dbReference>
<dbReference type="Proteomes" id="UP000663829">
    <property type="component" value="Unassembled WGS sequence"/>
</dbReference>
<feature type="domain" description="Chitin-binding type-2" evidence="1">
    <location>
        <begin position="165"/>
        <end position="233"/>
    </location>
</feature>
<evidence type="ECO:0000313" key="2">
    <source>
        <dbReference type="EMBL" id="CAF1009184.1"/>
    </source>
</evidence>
<feature type="non-terminal residue" evidence="3">
    <location>
        <position position="388"/>
    </location>
</feature>
<dbReference type="Proteomes" id="UP000682733">
    <property type="component" value="Unassembled WGS sequence"/>
</dbReference>
<evidence type="ECO:0000259" key="1">
    <source>
        <dbReference type="PROSITE" id="PS50940"/>
    </source>
</evidence>
<dbReference type="Gene3D" id="2.170.140.10">
    <property type="entry name" value="Chitin binding domain"/>
    <property type="match status" value="1"/>
</dbReference>
<sequence>SEDCDFISFDDIGYGQELIPDGYRQLNWFGVHYLKNDDDYIYNGYAAALTSGKYIAYIAHIEDDQLQLPTINSINNITTFNARSFIAAAAWANDIQLSITGLNNNQILYEKTVTIEQLVPSIVELNWSNIDMITFNTSGGIPTNGYSLTRQVAFDNLCIVINPPEFKCPTTTSSGLYINSLDSETFWQCSNGIPYLQHCPSGLEWSQDKLTCDWKVPTTTIVTTTIVPPDCTLITFENIPSDDYSVSSWIPSTYHDLSWTNVYYLNVPYQEERHGWSGYSSALASGEYAVFNRGGESMTISKATTFNINSFVAAAVWAQNLKIDLTGSNNGLVVYNKTIVLQVTSATLVELNWSNIDTIHFEPYDGEAYSYFMYNTHFAIDDLCIKFH</sequence>
<reference evidence="3" key="1">
    <citation type="submission" date="2021-02" db="EMBL/GenBank/DDBJ databases">
        <authorList>
            <person name="Nowell W R."/>
        </authorList>
    </citation>
    <scope>NUCLEOTIDE SEQUENCE</scope>
</reference>
<dbReference type="EMBL" id="CAJNOK010006618">
    <property type="protein sequence ID" value="CAF1009184.1"/>
    <property type="molecule type" value="Genomic_DNA"/>
</dbReference>
<keyword evidence="6" id="KW-1185">Reference proteome</keyword>
<dbReference type="GO" id="GO:0008061">
    <property type="term" value="F:chitin binding"/>
    <property type="evidence" value="ECO:0007669"/>
    <property type="project" value="InterPro"/>
</dbReference>
<dbReference type="Proteomes" id="UP000677228">
    <property type="component" value="Unassembled WGS sequence"/>
</dbReference>
<dbReference type="InterPro" id="IPR036508">
    <property type="entry name" value="Chitin-bd_dom_sf"/>
</dbReference>
<gene>
    <name evidence="3" type="ORF">GPM918_LOCUS33719</name>
    <name evidence="2" type="ORF">OVA965_LOCUS14954</name>
    <name evidence="5" type="ORF">SRO942_LOCUS34407</name>
    <name evidence="4" type="ORF">TMI583_LOCUS14963</name>
</gene>
<name>A0A815M820_9BILA</name>
<dbReference type="InterPro" id="IPR002557">
    <property type="entry name" value="Chitin-bd_dom"/>
</dbReference>
<proteinExistence type="predicted"/>
<organism evidence="3 6">
    <name type="scientific">Didymodactylos carnosus</name>
    <dbReference type="NCBI Taxonomy" id="1234261"/>
    <lineage>
        <taxon>Eukaryota</taxon>
        <taxon>Metazoa</taxon>
        <taxon>Spiralia</taxon>
        <taxon>Gnathifera</taxon>
        <taxon>Rotifera</taxon>
        <taxon>Eurotatoria</taxon>
        <taxon>Bdelloidea</taxon>
        <taxon>Philodinida</taxon>
        <taxon>Philodinidae</taxon>
        <taxon>Didymodactylos</taxon>
    </lineage>
</organism>
<protein>
    <recommendedName>
        <fullName evidence="1">Chitin-binding type-2 domain-containing protein</fullName>
    </recommendedName>
</protein>
<dbReference type="SUPFAM" id="SSF57625">
    <property type="entry name" value="Invertebrate chitin-binding proteins"/>
    <property type="match status" value="1"/>
</dbReference>
<dbReference type="OrthoDB" id="504708at2759"/>